<dbReference type="Pfam" id="PF04264">
    <property type="entry name" value="YceI"/>
    <property type="match status" value="1"/>
</dbReference>
<feature type="domain" description="Lipid/polyisoprenoid-binding YceI-like" evidence="2">
    <location>
        <begin position="7"/>
        <end position="160"/>
    </location>
</feature>
<sequence length="161" mass="17322">MKLLVTSLILALGVSSSAFAQQVTVDITLNPMGDFKAKTSDVKGEAVVKGDEVSAQNIVVNMKTLKTGVELRDKHTQKHLETAKFPEAVLISATGKGGKGKGKIKIRGIEKDVEGTYKVEGKVLKADFKLNIADFDMKDINYMGVGVEDEVVLHVAIPVKP</sequence>
<evidence type="ECO:0000313" key="4">
    <source>
        <dbReference type="Proteomes" id="UP001152321"/>
    </source>
</evidence>
<evidence type="ECO:0000259" key="2">
    <source>
        <dbReference type="SMART" id="SM00867"/>
    </source>
</evidence>
<dbReference type="SMART" id="SM00867">
    <property type="entry name" value="YceI"/>
    <property type="match status" value="1"/>
</dbReference>
<name>A0ABT6DGS3_9BACT</name>
<keyword evidence="4" id="KW-1185">Reference proteome</keyword>
<reference evidence="3" key="1">
    <citation type="submission" date="2022-08" db="EMBL/GenBank/DDBJ databases">
        <title>Novel Bdellovibrio Species Isolated from Svalbard: Designation Bdellovibrio svalbardensis.</title>
        <authorList>
            <person name="Mitchell R.J."/>
            <person name="Choi S.Y."/>
        </authorList>
    </citation>
    <scope>NUCLEOTIDE SEQUENCE</scope>
    <source>
        <strain evidence="3">PAP01</strain>
    </source>
</reference>
<dbReference type="RefSeq" id="WP_277577537.1">
    <property type="nucleotide sequence ID" value="NZ_JANRMI010000002.1"/>
</dbReference>
<keyword evidence="1" id="KW-0732">Signal</keyword>
<accession>A0ABT6DGS3</accession>
<dbReference type="EMBL" id="JANRMI010000002">
    <property type="protein sequence ID" value="MDG0816059.1"/>
    <property type="molecule type" value="Genomic_DNA"/>
</dbReference>
<dbReference type="InterPro" id="IPR007372">
    <property type="entry name" value="Lipid/polyisoprenoid-bd_YceI"/>
</dbReference>
<evidence type="ECO:0000256" key="1">
    <source>
        <dbReference type="SAM" id="SignalP"/>
    </source>
</evidence>
<dbReference type="Proteomes" id="UP001152321">
    <property type="component" value="Unassembled WGS sequence"/>
</dbReference>
<comment type="caution">
    <text evidence="3">The sequence shown here is derived from an EMBL/GenBank/DDBJ whole genome shotgun (WGS) entry which is preliminary data.</text>
</comment>
<proteinExistence type="predicted"/>
<dbReference type="SUPFAM" id="SSF101874">
    <property type="entry name" value="YceI-like"/>
    <property type="match status" value="1"/>
</dbReference>
<protein>
    <submittedName>
        <fullName evidence="3">YceI family protein</fullName>
    </submittedName>
</protein>
<organism evidence="3 4">
    <name type="scientific">Bdellovibrio svalbardensis</name>
    <dbReference type="NCBI Taxonomy" id="2972972"/>
    <lineage>
        <taxon>Bacteria</taxon>
        <taxon>Pseudomonadati</taxon>
        <taxon>Bdellovibrionota</taxon>
        <taxon>Bdellovibrionia</taxon>
        <taxon>Bdellovibrionales</taxon>
        <taxon>Pseudobdellovibrionaceae</taxon>
        <taxon>Bdellovibrio</taxon>
    </lineage>
</organism>
<gene>
    <name evidence="3" type="ORF">NWE73_06775</name>
</gene>
<dbReference type="Gene3D" id="2.40.128.110">
    <property type="entry name" value="Lipid/polyisoprenoid-binding, YceI-like"/>
    <property type="match status" value="1"/>
</dbReference>
<dbReference type="InterPro" id="IPR036761">
    <property type="entry name" value="TTHA0802/YceI-like_sf"/>
</dbReference>
<feature type="chain" id="PRO_5047216708" evidence="1">
    <location>
        <begin position="21"/>
        <end position="161"/>
    </location>
</feature>
<feature type="signal peptide" evidence="1">
    <location>
        <begin position="1"/>
        <end position="20"/>
    </location>
</feature>
<evidence type="ECO:0000313" key="3">
    <source>
        <dbReference type="EMBL" id="MDG0816059.1"/>
    </source>
</evidence>